<dbReference type="RefSeq" id="YP_009196198.1">
    <property type="nucleotide sequence ID" value="NC_028768.1"/>
</dbReference>
<feature type="compositionally biased region" description="Low complexity" evidence="1">
    <location>
        <begin position="108"/>
        <end position="127"/>
    </location>
</feature>
<dbReference type="OrthoDB" id="40448at10239"/>
<dbReference type="GeneID" id="26623422"/>
<organism evidence="2 3">
    <name type="scientific">Achromobacter phage JWX</name>
    <dbReference type="NCBI Taxonomy" id="1589746"/>
    <lineage>
        <taxon>Viruses</taxon>
        <taxon>Duplodnaviria</taxon>
        <taxon>Heunggongvirae</taxon>
        <taxon>Uroviricota</taxon>
        <taxon>Caudoviricetes</taxon>
        <taxon>Steinhofvirus</taxon>
        <taxon>Steinhofvirus JWX</taxon>
    </lineage>
</organism>
<sequence length="133" mass="13968">MEQVEIQKGNPPFASLLSNALSIDQRLAREAAGELVENDFGEVVDVSAIEAERDEAVELAKGHEATIGDLRKQLDAARSAGSEAEQRANAAAAEVEKLKAELAEAKKPVAQPEAAPKASAKAATKPPAETPKE</sequence>
<evidence type="ECO:0000313" key="3">
    <source>
        <dbReference type="Proteomes" id="UP000031727"/>
    </source>
</evidence>
<keyword evidence="3" id="KW-1185">Reference proteome</keyword>
<dbReference type="KEGG" id="vg:26623422"/>
<name>A0A0B5A487_9CAUD</name>
<proteinExistence type="predicted"/>
<gene>
    <name evidence="2" type="ORF">JWX_00013</name>
</gene>
<evidence type="ECO:0000256" key="1">
    <source>
        <dbReference type="SAM" id="MobiDB-lite"/>
    </source>
</evidence>
<reference evidence="2 3" key="1">
    <citation type="submission" date="2014-11" db="EMBL/GenBank/DDBJ databases">
        <title>Characterization and genome comparisons of three Achromobacter phages of the Siphoviridae family.</title>
        <authorList>
            <person name="Dreiseikelmann B."/>
            <person name="Bunk B."/>
            <person name="Rohde M."/>
            <person name="Wittmann J."/>
        </authorList>
    </citation>
    <scope>NUCLEOTIDE SEQUENCE [LARGE SCALE GENOMIC DNA]</scope>
</reference>
<dbReference type="Proteomes" id="UP000031727">
    <property type="component" value="Segment"/>
</dbReference>
<dbReference type="EMBL" id="KP202969">
    <property type="protein sequence ID" value="AJD82779.1"/>
    <property type="molecule type" value="Genomic_DNA"/>
</dbReference>
<protein>
    <submittedName>
        <fullName evidence="2">Uncharacterized protein</fullName>
    </submittedName>
</protein>
<evidence type="ECO:0000313" key="2">
    <source>
        <dbReference type="EMBL" id="AJD82779.1"/>
    </source>
</evidence>
<accession>A0A0B5A487</accession>
<feature type="region of interest" description="Disordered" evidence="1">
    <location>
        <begin position="104"/>
        <end position="133"/>
    </location>
</feature>